<gene>
    <name evidence="2" type="ORF">EI983_11390</name>
</gene>
<dbReference type="AlphaFoldDB" id="A0A6I6IRI9"/>
<keyword evidence="3" id="KW-1185">Reference proteome</keyword>
<evidence type="ECO:0000313" key="2">
    <source>
        <dbReference type="EMBL" id="QGX98842.1"/>
    </source>
</evidence>
<protein>
    <submittedName>
        <fullName evidence="2">Uncharacterized protein</fullName>
    </submittedName>
</protein>
<proteinExistence type="predicted"/>
<dbReference type="EMBL" id="CP034348">
    <property type="protein sequence ID" value="QGX98842.1"/>
    <property type="molecule type" value="Genomic_DNA"/>
</dbReference>
<evidence type="ECO:0000256" key="1">
    <source>
        <dbReference type="SAM" id="SignalP"/>
    </source>
</evidence>
<sequence length="205" mass="22924">MYRLLILLFCTLCGPALATCPVPSDMAKGVAVSTVGPRGAQTMHVFRKTAQGRVDERRTRRWIAARSTVERQLQRGLLPLEQRVIEAPEGRAGPMDEVYTYPGQAIARLQITPKTQITADAHVTASNGTRRKISTQYSIGAMAWRWYGRCRFRVMEITAVEDADGVETAYTYLYFERYGFAIETQAVQQGKTFETTILGIARATP</sequence>
<evidence type="ECO:0000313" key="3">
    <source>
        <dbReference type="Proteomes" id="UP000428330"/>
    </source>
</evidence>
<dbReference type="Proteomes" id="UP000428330">
    <property type="component" value="Chromosome"/>
</dbReference>
<dbReference type="RefSeq" id="WP_157707525.1">
    <property type="nucleotide sequence ID" value="NZ_CP034348.1"/>
</dbReference>
<organism evidence="2 3">
    <name type="scientific">Roseovarius faecimaris</name>
    <dbReference type="NCBI Taxonomy" id="2494550"/>
    <lineage>
        <taxon>Bacteria</taxon>
        <taxon>Pseudomonadati</taxon>
        <taxon>Pseudomonadota</taxon>
        <taxon>Alphaproteobacteria</taxon>
        <taxon>Rhodobacterales</taxon>
        <taxon>Roseobacteraceae</taxon>
        <taxon>Roseovarius</taxon>
    </lineage>
</organism>
<feature type="chain" id="PRO_5026277934" evidence="1">
    <location>
        <begin position="19"/>
        <end position="205"/>
    </location>
</feature>
<dbReference type="OrthoDB" id="7872144at2"/>
<dbReference type="KEGG" id="rom:EI983_11390"/>
<keyword evidence="1" id="KW-0732">Signal</keyword>
<reference evidence="3" key="1">
    <citation type="submission" date="2018-12" db="EMBL/GenBank/DDBJ databases">
        <title>Complete genome sequence of Roseovarius sp. MME-070.</title>
        <authorList>
            <person name="Nam Y.-D."/>
            <person name="Kang J."/>
            <person name="Chung W.-H."/>
            <person name="Park Y.S."/>
        </authorList>
    </citation>
    <scope>NUCLEOTIDE SEQUENCE [LARGE SCALE GENOMIC DNA]</scope>
    <source>
        <strain evidence="3">MME-070</strain>
    </source>
</reference>
<feature type="signal peptide" evidence="1">
    <location>
        <begin position="1"/>
        <end position="18"/>
    </location>
</feature>
<name>A0A6I6IRI9_9RHOB</name>
<accession>A0A6I6IRI9</accession>